<dbReference type="EMBL" id="KZ110597">
    <property type="protein sequence ID" value="OSX62356.1"/>
    <property type="molecule type" value="Genomic_DNA"/>
</dbReference>
<sequence>MKFSNALISLSLLLAGSVEAAHISNLKNMRKMDRHALGRRSGASATYTPSVSQTPTPTSTSSSTAPSSSSTAAFSNGIKRGLSYNDASLTDQFSSNQISWAYNWGQTASGSLPAGVQFIPMLWGNTSTYTSTWAENAQAAIDNGTEYLLAYASTASGTIRCIHHHTLTVSTSRTSTRSPT</sequence>
<dbReference type="GO" id="GO:0009277">
    <property type="term" value="C:fungal-type cell wall"/>
    <property type="evidence" value="ECO:0007669"/>
    <property type="project" value="TreeGrafter"/>
</dbReference>
<dbReference type="InterPro" id="IPR024655">
    <property type="entry name" value="Asl1_glyco_hydro_catalytic"/>
</dbReference>
<dbReference type="GO" id="GO:0016787">
    <property type="term" value="F:hydrolase activity"/>
    <property type="evidence" value="ECO:0007669"/>
    <property type="project" value="UniProtKB-KW"/>
</dbReference>
<keyword evidence="5" id="KW-1185">Reference proteome</keyword>
<accession>A0A1X6N1M1</accession>
<feature type="signal peptide" evidence="2">
    <location>
        <begin position="1"/>
        <end position="20"/>
    </location>
</feature>
<reference evidence="4 5" key="1">
    <citation type="submission" date="2017-04" db="EMBL/GenBank/DDBJ databases">
        <title>Genome Sequence of the Model Brown-Rot Fungus Postia placenta SB12.</title>
        <authorList>
            <consortium name="DOE Joint Genome Institute"/>
            <person name="Gaskell J."/>
            <person name="Kersten P."/>
            <person name="Larrondo L.F."/>
            <person name="Canessa P."/>
            <person name="Martinez D."/>
            <person name="Hibbett D."/>
            <person name="Schmoll M."/>
            <person name="Kubicek C.P."/>
            <person name="Martinez A.T."/>
            <person name="Yadav J."/>
            <person name="Master E."/>
            <person name="Magnuson J.K."/>
            <person name="James T."/>
            <person name="Yaver D."/>
            <person name="Berka R."/>
            <person name="Labutti K."/>
            <person name="Lipzen A."/>
            <person name="Aerts A."/>
            <person name="Barry K."/>
            <person name="Henrissat B."/>
            <person name="Blanchette R."/>
            <person name="Grigoriev I."/>
            <person name="Cullen D."/>
        </authorList>
    </citation>
    <scope>NUCLEOTIDE SEQUENCE [LARGE SCALE GENOMIC DNA]</scope>
    <source>
        <strain evidence="4 5">MAD-698-R-SB12</strain>
    </source>
</reference>
<keyword evidence="4" id="KW-0378">Hydrolase</keyword>
<dbReference type="Proteomes" id="UP000194127">
    <property type="component" value="Unassembled WGS sequence"/>
</dbReference>
<dbReference type="PANTHER" id="PTHR34154:SF10">
    <property type="entry name" value="ASL1-LIKE GLYCOSYL HYDROLASE CATALYTIC DOMAIN-CONTAINING PROTEIN"/>
    <property type="match status" value="1"/>
</dbReference>
<proteinExistence type="predicted"/>
<feature type="region of interest" description="Disordered" evidence="1">
    <location>
        <begin position="37"/>
        <end position="70"/>
    </location>
</feature>
<dbReference type="OrthoDB" id="5959761at2759"/>
<evidence type="ECO:0000256" key="2">
    <source>
        <dbReference type="SAM" id="SignalP"/>
    </source>
</evidence>
<dbReference type="InterPro" id="IPR053183">
    <property type="entry name" value="ASL1"/>
</dbReference>
<dbReference type="PANTHER" id="PTHR34154">
    <property type="entry name" value="ALKALI-SENSITIVE LINKAGE PROTEIN 1"/>
    <property type="match status" value="1"/>
</dbReference>
<dbReference type="AlphaFoldDB" id="A0A1X6N1M1"/>
<name>A0A1X6N1M1_9APHY</name>
<feature type="domain" description="Asl1-like glycosyl hydrolase catalytic" evidence="3">
    <location>
        <begin position="81"/>
        <end position="151"/>
    </location>
</feature>
<dbReference type="STRING" id="670580.A0A1X6N1M1"/>
<protein>
    <submittedName>
        <fullName evidence="4">Glycoside hydrolase family 128 protein</fullName>
    </submittedName>
</protein>
<evidence type="ECO:0000313" key="5">
    <source>
        <dbReference type="Proteomes" id="UP000194127"/>
    </source>
</evidence>
<dbReference type="Pfam" id="PF11790">
    <property type="entry name" value="Glyco_hydro_cc"/>
    <property type="match status" value="1"/>
</dbReference>
<dbReference type="GeneID" id="36330458"/>
<evidence type="ECO:0000259" key="3">
    <source>
        <dbReference type="Pfam" id="PF11790"/>
    </source>
</evidence>
<dbReference type="GO" id="GO:0071966">
    <property type="term" value="P:fungal-type cell wall polysaccharide metabolic process"/>
    <property type="evidence" value="ECO:0007669"/>
    <property type="project" value="TreeGrafter"/>
</dbReference>
<evidence type="ECO:0000313" key="4">
    <source>
        <dbReference type="EMBL" id="OSX62356.1"/>
    </source>
</evidence>
<gene>
    <name evidence="4" type="ORF">POSPLADRAFT_1143060</name>
</gene>
<organism evidence="4 5">
    <name type="scientific">Postia placenta MAD-698-R-SB12</name>
    <dbReference type="NCBI Taxonomy" id="670580"/>
    <lineage>
        <taxon>Eukaryota</taxon>
        <taxon>Fungi</taxon>
        <taxon>Dikarya</taxon>
        <taxon>Basidiomycota</taxon>
        <taxon>Agaricomycotina</taxon>
        <taxon>Agaricomycetes</taxon>
        <taxon>Polyporales</taxon>
        <taxon>Adustoporiaceae</taxon>
        <taxon>Rhodonia</taxon>
    </lineage>
</organism>
<keyword evidence="2" id="KW-0732">Signal</keyword>
<feature type="compositionally biased region" description="Low complexity" evidence="1">
    <location>
        <begin position="46"/>
        <end position="70"/>
    </location>
</feature>
<dbReference type="RefSeq" id="XP_024339150.1">
    <property type="nucleotide sequence ID" value="XM_024485509.1"/>
</dbReference>
<evidence type="ECO:0000256" key="1">
    <source>
        <dbReference type="SAM" id="MobiDB-lite"/>
    </source>
</evidence>
<feature type="chain" id="PRO_5010853147" evidence="2">
    <location>
        <begin position="21"/>
        <end position="180"/>
    </location>
</feature>